<dbReference type="Proteomes" id="UP000242972">
    <property type="component" value="Unassembled WGS sequence"/>
</dbReference>
<sequence length="113" mass="12127">MPRLWIDFTIRLWRVGLPPLFLALGVTLGGGVIGALGTWMAGQGPGDPVATAYRIRIWAVAIAIGGALTAFENLERGLTSCALPVLFRDSLGILAAYLGAQWGYWMIRWLAGA</sequence>
<keyword evidence="1" id="KW-1133">Transmembrane helix</keyword>
<evidence type="ECO:0000313" key="2">
    <source>
        <dbReference type="EMBL" id="PSR35479.1"/>
    </source>
</evidence>
<proteinExistence type="predicted"/>
<reference evidence="2 3" key="1">
    <citation type="journal article" date="2014" name="BMC Genomics">
        <title>Comparison of environmental and isolate Sulfobacillus genomes reveals diverse carbon, sulfur, nitrogen, and hydrogen metabolisms.</title>
        <authorList>
            <person name="Justice N.B."/>
            <person name="Norman A."/>
            <person name="Brown C.T."/>
            <person name="Singh A."/>
            <person name="Thomas B.C."/>
            <person name="Banfield J.F."/>
        </authorList>
    </citation>
    <scope>NUCLEOTIDE SEQUENCE [LARGE SCALE GENOMIC DNA]</scope>
    <source>
        <strain evidence="2">AMDSBA4</strain>
    </source>
</reference>
<keyword evidence="1" id="KW-0812">Transmembrane</keyword>
<gene>
    <name evidence="2" type="ORF">C7B46_00365</name>
</gene>
<name>A0A2T2XLW2_9FIRM</name>
<dbReference type="Pfam" id="PF14034">
    <property type="entry name" value="Spore_YtrH"/>
    <property type="match status" value="1"/>
</dbReference>
<organism evidence="2 3">
    <name type="scientific">Sulfobacillus benefaciens</name>
    <dbReference type="NCBI Taxonomy" id="453960"/>
    <lineage>
        <taxon>Bacteria</taxon>
        <taxon>Bacillati</taxon>
        <taxon>Bacillota</taxon>
        <taxon>Clostridia</taxon>
        <taxon>Eubacteriales</taxon>
        <taxon>Clostridiales Family XVII. Incertae Sedis</taxon>
        <taxon>Sulfobacillus</taxon>
    </lineage>
</organism>
<feature type="transmembrane region" description="Helical" evidence="1">
    <location>
        <begin position="91"/>
        <end position="111"/>
    </location>
</feature>
<dbReference type="EMBL" id="PXYW01000001">
    <property type="protein sequence ID" value="PSR35479.1"/>
    <property type="molecule type" value="Genomic_DNA"/>
</dbReference>
<accession>A0A2T2XLW2</accession>
<keyword evidence="1" id="KW-0472">Membrane</keyword>
<protein>
    <submittedName>
        <fullName evidence="2">Sporulation protein</fullName>
    </submittedName>
</protein>
<evidence type="ECO:0000256" key="1">
    <source>
        <dbReference type="SAM" id="Phobius"/>
    </source>
</evidence>
<feature type="transmembrane region" description="Helical" evidence="1">
    <location>
        <begin position="20"/>
        <end position="41"/>
    </location>
</feature>
<evidence type="ECO:0000313" key="3">
    <source>
        <dbReference type="Proteomes" id="UP000242972"/>
    </source>
</evidence>
<feature type="transmembrane region" description="Helical" evidence="1">
    <location>
        <begin position="53"/>
        <end position="71"/>
    </location>
</feature>
<dbReference type="InterPro" id="IPR025689">
    <property type="entry name" value="Spore_YtrH"/>
</dbReference>
<dbReference type="AlphaFoldDB" id="A0A2T2XLW2"/>
<comment type="caution">
    <text evidence="2">The sequence shown here is derived from an EMBL/GenBank/DDBJ whole genome shotgun (WGS) entry which is preliminary data.</text>
</comment>